<evidence type="ECO:0000256" key="1">
    <source>
        <dbReference type="SAM" id="MobiDB-lite"/>
    </source>
</evidence>
<comment type="caution">
    <text evidence="2">The sequence shown here is derived from an EMBL/GenBank/DDBJ whole genome shotgun (WGS) entry which is preliminary data.</text>
</comment>
<proteinExistence type="predicted"/>
<sequence length="73" mass="7557">MSSRRVTKVQGSDARGVPVSTESAPNNEGSEAHRASVSCAACARGAQGLGPLLDMGCDNPEMRGRKPGKCKKV</sequence>
<feature type="region of interest" description="Disordered" evidence="1">
    <location>
        <begin position="1"/>
        <end position="33"/>
    </location>
</feature>
<protein>
    <submittedName>
        <fullName evidence="2">Uncharacterized protein</fullName>
    </submittedName>
</protein>
<keyword evidence="3" id="KW-1185">Reference proteome</keyword>
<dbReference type="AlphaFoldDB" id="A0AAV7RUW6"/>
<gene>
    <name evidence="2" type="ORF">NDU88_007413</name>
</gene>
<organism evidence="2 3">
    <name type="scientific">Pleurodeles waltl</name>
    <name type="common">Iberian ribbed newt</name>
    <dbReference type="NCBI Taxonomy" id="8319"/>
    <lineage>
        <taxon>Eukaryota</taxon>
        <taxon>Metazoa</taxon>
        <taxon>Chordata</taxon>
        <taxon>Craniata</taxon>
        <taxon>Vertebrata</taxon>
        <taxon>Euteleostomi</taxon>
        <taxon>Amphibia</taxon>
        <taxon>Batrachia</taxon>
        <taxon>Caudata</taxon>
        <taxon>Salamandroidea</taxon>
        <taxon>Salamandridae</taxon>
        <taxon>Pleurodelinae</taxon>
        <taxon>Pleurodeles</taxon>
    </lineage>
</organism>
<accession>A0AAV7RUW6</accession>
<dbReference type="EMBL" id="JANPWB010000009">
    <property type="protein sequence ID" value="KAJ1154670.1"/>
    <property type="molecule type" value="Genomic_DNA"/>
</dbReference>
<name>A0AAV7RUW6_PLEWA</name>
<feature type="region of interest" description="Disordered" evidence="1">
    <location>
        <begin position="53"/>
        <end position="73"/>
    </location>
</feature>
<reference evidence="2" key="1">
    <citation type="journal article" date="2022" name="bioRxiv">
        <title>Sequencing and chromosome-scale assembly of the giantPleurodeles waltlgenome.</title>
        <authorList>
            <person name="Brown T."/>
            <person name="Elewa A."/>
            <person name="Iarovenko S."/>
            <person name="Subramanian E."/>
            <person name="Araus A.J."/>
            <person name="Petzold A."/>
            <person name="Susuki M."/>
            <person name="Suzuki K.-i.T."/>
            <person name="Hayashi T."/>
            <person name="Toyoda A."/>
            <person name="Oliveira C."/>
            <person name="Osipova E."/>
            <person name="Leigh N.D."/>
            <person name="Simon A."/>
            <person name="Yun M.H."/>
        </authorList>
    </citation>
    <scope>NUCLEOTIDE SEQUENCE</scope>
    <source>
        <strain evidence="2">20211129_DDA</strain>
        <tissue evidence="2">Liver</tissue>
    </source>
</reference>
<dbReference type="Proteomes" id="UP001066276">
    <property type="component" value="Chromosome 5"/>
</dbReference>
<evidence type="ECO:0000313" key="2">
    <source>
        <dbReference type="EMBL" id="KAJ1154670.1"/>
    </source>
</evidence>
<evidence type="ECO:0000313" key="3">
    <source>
        <dbReference type="Proteomes" id="UP001066276"/>
    </source>
</evidence>
<feature type="compositionally biased region" description="Polar residues" evidence="1">
    <location>
        <begin position="20"/>
        <end position="29"/>
    </location>
</feature>